<reference evidence="2" key="1">
    <citation type="submission" date="2021-01" db="EMBL/GenBank/DDBJ databases">
        <title>Diatom-associated Roseobacters Show Island Model of Population Structure.</title>
        <authorList>
            <person name="Qu L."/>
            <person name="Feng X."/>
            <person name="Chen Y."/>
            <person name="Li L."/>
            <person name="Wang X."/>
            <person name="Hu Z."/>
            <person name="Wang H."/>
            <person name="Luo H."/>
        </authorList>
    </citation>
    <scope>NUCLEOTIDE SEQUENCE</scope>
    <source>
        <strain evidence="2">SM26-45</strain>
    </source>
</reference>
<dbReference type="RefSeq" id="WP_231034765.1">
    <property type="nucleotide sequence ID" value="NZ_JAJNGX010000011.1"/>
</dbReference>
<protein>
    <submittedName>
        <fullName evidence="2">Uncharacterized protein</fullName>
    </submittedName>
</protein>
<feature type="coiled-coil region" evidence="1">
    <location>
        <begin position="10"/>
        <end position="40"/>
    </location>
</feature>
<evidence type="ECO:0000313" key="2">
    <source>
        <dbReference type="EMBL" id="MBM2355990.1"/>
    </source>
</evidence>
<name>A0A9Q2RTF3_9RHOB</name>
<proteinExistence type="predicted"/>
<dbReference type="AlphaFoldDB" id="A0A9Q2RTF3"/>
<sequence>MAFDAEKVIMELAELTVEELKAVRERLATLEDQVAHLRRENEADQ</sequence>
<dbReference type="Proteomes" id="UP000809337">
    <property type="component" value="Unassembled WGS sequence"/>
</dbReference>
<dbReference type="EMBL" id="JAFBWN010000011">
    <property type="protein sequence ID" value="MBM2355990.1"/>
    <property type="molecule type" value="Genomic_DNA"/>
</dbReference>
<evidence type="ECO:0000313" key="3">
    <source>
        <dbReference type="Proteomes" id="UP000809337"/>
    </source>
</evidence>
<keyword evidence="1" id="KW-0175">Coiled coil</keyword>
<comment type="caution">
    <text evidence="2">The sequence shown here is derived from an EMBL/GenBank/DDBJ whole genome shotgun (WGS) entry which is preliminary data.</text>
</comment>
<organism evidence="2 3">
    <name type="scientific">Pseudosulfitobacter pseudonitzschiae</name>
    <dbReference type="NCBI Taxonomy" id="1402135"/>
    <lineage>
        <taxon>Bacteria</taxon>
        <taxon>Pseudomonadati</taxon>
        <taxon>Pseudomonadota</taxon>
        <taxon>Alphaproteobacteria</taxon>
        <taxon>Rhodobacterales</taxon>
        <taxon>Roseobacteraceae</taxon>
        <taxon>Pseudosulfitobacter</taxon>
    </lineage>
</organism>
<evidence type="ECO:0000256" key="1">
    <source>
        <dbReference type="SAM" id="Coils"/>
    </source>
</evidence>
<gene>
    <name evidence="2" type="ORF">JQX14_15665</name>
</gene>
<accession>A0A9Q2RTF3</accession>